<organism evidence="4 5">
    <name type="scientific">Mytilus coruscus</name>
    <name type="common">Sea mussel</name>
    <dbReference type="NCBI Taxonomy" id="42192"/>
    <lineage>
        <taxon>Eukaryota</taxon>
        <taxon>Metazoa</taxon>
        <taxon>Spiralia</taxon>
        <taxon>Lophotrochozoa</taxon>
        <taxon>Mollusca</taxon>
        <taxon>Bivalvia</taxon>
        <taxon>Autobranchia</taxon>
        <taxon>Pteriomorphia</taxon>
        <taxon>Mytilida</taxon>
        <taxon>Mytiloidea</taxon>
        <taxon>Mytilidae</taxon>
        <taxon>Mytilinae</taxon>
        <taxon>Mytilus</taxon>
    </lineage>
</organism>
<evidence type="ECO:0000313" key="5">
    <source>
        <dbReference type="Proteomes" id="UP000507470"/>
    </source>
</evidence>
<dbReference type="CDD" id="cd19757">
    <property type="entry name" value="Bbox1"/>
    <property type="match status" value="1"/>
</dbReference>
<reference evidence="4 5" key="1">
    <citation type="submission" date="2020-06" db="EMBL/GenBank/DDBJ databases">
        <authorList>
            <person name="Li R."/>
            <person name="Bekaert M."/>
        </authorList>
    </citation>
    <scope>NUCLEOTIDE SEQUENCE [LARGE SCALE GENOMIC DNA]</scope>
    <source>
        <strain evidence="5">wild</strain>
    </source>
</reference>
<dbReference type="Gene3D" id="3.30.160.60">
    <property type="entry name" value="Classic Zinc Finger"/>
    <property type="match status" value="1"/>
</dbReference>
<dbReference type="PANTHER" id="PTHR25462">
    <property type="entry name" value="BONUS, ISOFORM C-RELATED"/>
    <property type="match status" value="1"/>
</dbReference>
<keyword evidence="5" id="KW-1185">Reference proteome</keyword>
<dbReference type="Proteomes" id="UP000507470">
    <property type="component" value="Unassembled WGS sequence"/>
</dbReference>
<dbReference type="SUPFAM" id="SSF57845">
    <property type="entry name" value="B-box zinc-binding domain"/>
    <property type="match status" value="1"/>
</dbReference>
<evidence type="ECO:0000256" key="2">
    <source>
        <dbReference type="SAM" id="Coils"/>
    </source>
</evidence>
<evidence type="ECO:0000256" key="1">
    <source>
        <dbReference type="PROSITE-ProRule" id="PRU00024"/>
    </source>
</evidence>
<dbReference type="PROSITE" id="PS50119">
    <property type="entry name" value="ZF_BBOX"/>
    <property type="match status" value="1"/>
</dbReference>
<protein>
    <recommendedName>
        <fullName evidence="3">B box-type domain-containing protein</fullName>
    </recommendedName>
</protein>
<keyword evidence="1" id="KW-0479">Metal-binding</keyword>
<dbReference type="EMBL" id="CACVKT020008998">
    <property type="protein sequence ID" value="CAC5419162.1"/>
    <property type="molecule type" value="Genomic_DNA"/>
</dbReference>
<feature type="domain" description="B box-type" evidence="3">
    <location>
        <begin position="2"/>
        <end position="52"/>
    </location>
</feature>
<dbReference type="InterPro" id="IPR047153">
    <property type="entry name" value="TRIM45/56/19-like"/>
</dbReference>
<dbReference type="OrthoDB" id="6044819at2759"/>
<dbReference type="Gene3D" id="4.10.830.40">
    <property type="match status" value="1"/>
</dbReference>
<gene>
    <name evidence="4" type="ORF">MCOR_51544</name>
</gene>
<keyword evidence="1" id="KW-0862">Zinc</keyword>
<proteinExistence type="predicted"/>
<feature type="coiled-coil region" evidence="2">
    <location>
        <begin position="151"/>
        <end position="217"/>
    </location>
</feature>
<evidence type="ECO:0000259" key="3">
    <source>
        <dbReference type="PROSITE" id="PS50119"/>
    </source>
</evidence>
<name>A0A6J8EHH4_MYTCO</name>
<evidence type="ECO:0000313" key="4">
    <source>
        <dbReference type="EMBL" id="CAC5419162.1"/>
    </source>
</evidence>
<keyword evidence="1" id="KW-0863">Zinc-finger</keyword>
<dbReference type="GO" id="GO:0061630">
    <property type="term" value="F:ubiquitin protein ligase activity"/>
    <property type="evidence" value="ECO:0007669"/>
    <property type="project" value="TreeGrafter"/>
</dbReference>
<dbReference type="InterPro" id="IPR000315">
    <property type="entry name" value="Znf_B-box"/>
</dbReference>
<dbReference type="PANTHER" id="PTHR25462:SF296">
    <property type="entry name" value="MEIOTIC P26, ISOFORM F"/>
    <property type="match status" value="1"/>
</dbReference>
<accession>A0A6J8EHH4</accession>
<dbReference type="AlphaFoldDB" id="A0A6J8EHH4"/>
<dbReference type="GO" id="GO:0008270">
    <property type="term" value="F:zinc ion binding"/>
    <property type="evidence" value="ECO:0007669"/>
    <property type="project" value="UniProtKB-KW"/>
</dbReference>
<keyword evidence="2" id="KW-0175">Coiled coil</keyword>
<sequence length="373" mass="42552">MSTKILCGPCGYEDNIKNAKKWCTNCEEGFCEDCEKVHISTKMSRNHTLISVSDYQKIKDVAVSQTCIGHGKRYDLYCSMHDKPLCIDCVDQHKSCPQLVSIDKAAANAKQSTALADLEDTINGALKNVGKFIENQESIGIEFDEQESLIKKNIQKTREKLNQHLDVLEQKLIQNLSTKTFNCKSAYGKVIHHLNLADQKLRQLKEEMENMKQMASDIHVFLGTREIDKTLSDEIQSIKGIINSTKYFEIKMEIDSSITSLLDCVERLGKISVVERHSELEFKDVKLDQAQKQICVPTGNSHRVVYVKLQQRINIKRTAMKTCVSGCLILPNGYILIADFLKENQIIEYDEQNKVRPIHFLFWGAVLFNIDRS</sequence>